<dbReference type="OrthoDB" id="9814990at2"/>
<keyword evidence="5 7" id="KW-1133">Transmembrane helix</keyword>
<dbReference type="Proteomes" id="UP000238365">
    <property type="component" value="Chromosome"/>
</dbReference>
<evidence type="ECO:0000256" key="2">
    <source>
        <dbReference type="ARBA" id="ARBA00022475"/>
    </source>
</evidence>
<feature type="transmembrane region" description="Helical" evidence="7">
    <location>
        <begin position="132"/>
        <end position="158"/>
    </location>
</feature>
<evidence type="ECO:0000256" key="3">
    <source>
        <dbReference type="ARBA" id="ARBA00022692"/>
    </source>
</evidence>
<keyword evidence="9" id="KW-1185">Reference proteome</keyword>
<dbReference type="PANTHER" id="PTHR30086">
    <property type="entry name" value="ARGININE EXPORTER PROTEIN ARGO"/>
    <property type="match status" value="1"/>
</dbReference>
<keyword evidence="3 7" id="KW-0812">Transmembrane</keyword>
<dbReference type="RefSeq" id="WP_104957043.1">
    <property type="nucleotide sequence ID" value="NZ_CP026377.1"/>
</dbReference>
<evidence type="ECO:0000313" key="9">
    <source>
        <dbReference type="Proteomes" id="UP000238365"/>
    </source>
</evidence>
<evidence type="ECO:0000256" key="7">
    <source>
        <dbReference type="SAM" id="Phobius"/>
    </source>
</evidence>
<dbReference type="InterPro" id="IPR001123">
    <property type="entry name" value="LeuE-type"/>
</dbReference>
<feature type="transmembrane region" description="Helical" evidence="7">
    <location>
        <begin position="6"/>
        <end position="24"/>
    </location>
</feature>
<dbReference type="KEGG" id="pgz:C2E15_08880"/>
<gene>
    <name evidence="8" type="ORF">C2E15_08880</name>
</gene>
<evidence type="ECO:0000256" key="5">
    <source>
        <dbReference type="ARBA" id="ARBA00022989"/>
    </source>
</evidence>
<name>A0A1X1DKY0_9GAMM</name>
<evidence type="ECO:0000256" key="6">
    <source>
        <dbReference type="ARBA" id="ARBA00023136"/>
    </source>
</evidence>
<dbReference type="EMBL" id="CP026377">
    <property type="protein sequence ID" value="AUX93179.1"/>
    <property type="molecule type" value="Genomic_DNA"/>
</dbReference>
<accession>A0A1X1DKY0</accession>
<feature type="transmembrane region" description="Helical" evidence="7">
    <location>
        <begin position="36"/>
        <end position="58"/>
    </location>
</feature>
<keyword evidence="4" id="KW-0813">Transport</keyword>
<dbReference type="GO" id="GO:0015171">
    <property type="term" value="F:amino acid transmembrane transporter activity"/>
    <property type="evidence" value="ECO:0007669"/>
    <property type="project" value="TreeGrafter"/>
</dbReference>
<keyword evidence="6 7" id="KW-0472">Membrane</keyword>
<keyword evidence="4" id="KW-0029">Amino-acid transport</keyword>
<dbReference type="Pfam" id="PF01810">
    <property type="entry name" value="LysE"/>
    <property type="match status" value="1"/>
</dbReference>
<proteinExistence type="predicted"/>
<organism evidence="8 9">
    <name type="scientific">Mixta gaviniae</name>
    <dbReference type="NCBI Taxonomy" id="665914"/>
    <lineage>
        <taxon>Bacteria</taxon>
        <taxon>Pseudomonadati</taxon>
        <taxon>Pseudomonadota</taxon>
        <taxon>Gammaproteobacteria</taxon>
        <taxon>Enterobacterales</taxon>
        <taxon>Erwiniaceae</taxon>
        <taxon>Mixta</taxon>
    </lineage>
</organism>
<comment type="subcellular location">
    <subcellularLocation>
        <location evidence="1">Cell membrane</location>
        <topology evidence="1">Multi-pass membrane protein</topology>
    </subcellularLocation>
</comment>
<evidence type="ECO:0000256" key="4">
    <source>
        <dbReference type="ARBA" id="ARBA00022970"/>
    </source>
</evidence>
<dbReference type="PANTHER" id="PTHR30086:SF20">
    <property type="entry name" value="ARGININE EXPORTER PROTEIN ARGO-RELATED"/>
    <property type="match status" value="1"/>
</dbReference>
<dbReference type="GO" id="GO:0005886">
    <property type="term" value="C:plasma membrane"/>
    <property type="evidence" value="ECO:0007669"/>
    <property type="project" value="UniProtKB-SubCell"/>
</dbReference>
<sequence>MDPGGFAIAILPVVLSPGASFTLTMNSALTEGFRGVLRILAGTALGIFTHALLVGLGITAALTAFPSLFGALKIAGALYLLWLGLRMIRSGMQAQPLQLSAQTKPVTLMQAWLANVINPKAVMLYLTVVSRFAGSVAGLGAWLLLASLHIIIMAAWLTMASQLLLHSVRKYSVARLRKWVDIGGGLLLLFFALGALR</sequence>
<evidence type="ECO:0000313" key="8">
    <source>
        <dbReference type="EMBL" id="AUX93179.1"/>
    </source>
</evidence>
<evidence type="ECO:0000256" key="1">
    <source>
        <dbReference type="ARBA" id="ARBA00004651"/>
    </source>
</evidence>
<protein>
    <submittedName>
        <fullName evidence="8">Lysine transporter LysE</fullName>
    </submittedName>
</protein>
<feature type="transmembrane region" description="Helical" evidence="7">
    <location>
        <begin position="64"/>
        <end position="85"/>
    </location>
</feature>
<keyword evidence="2" id="KW-1003">Cell membrane</keyword>
<feature type="transmembrane region" description="Helical" evidence="7">
    <location>
        <begin position="179"/>
        <end position="196"/>
    </location>
</feature>
<dbReference type="AlphaFoldDB" id="A0A1X1DKY0"/>
<reference evidence="8 9" key="1">
    <citation type="submission" date="2018-01" db="EMBL/GenBank/DDBJ databases">
        <title>Complete and assembled Genome of Pantoea gaviniae DSM22758T.</title>
        <authorList>
            <person name="Stevens M.J.A."/>
            <person name="Zurfluh K."/>
            <person name="Stephan R."/>
        </authorList>
    </citation>
    <scope>NUCLEOTIDE SEQUENCE [LARGE SCALE GENOMIC DNA]</scope>
    <source>
        <strain evidence="8 9">DSM 22758</strain>
    </source>
</reference>